<dbReference type="PANTHER" id="PTHR30151:SF20">
    <property type="entry name" value="ABC TRANSPORTER PERMEASE PROTEIN HI_0355-RELATED"/>
    <property type="match status" value="1"/>
</dbReference>
<evidence type="ECO:0000313" key="9">
    <source>
        <dbReference type="EMBL" id="AKZ61532.1"/>
    </source>
</evidence>
<feature type="domain" description="ABC transmembrane type-1" evidence="8">
    <location>
        <begin position="79"/>
        <end position="263"/>
    </location>
</feature>
<evidence type="ECO:0000256" key="2">
    <source>
        <dbReference type="ARBA" id="ARBA00022448"/>
    </source>
</evidence>
<comment type="subcellular location">
    <subcellularLocation>
        <location evidence="1 7">Cell membrane</location>
        <topology evidence="1 7">Multi-pass membrane protein</topology>
    </subcellularLocation>
</comment>
<organism evidence="9 10">
    <name type="scientific">Herbaspirillum hiltneri N3</name>
    <dbReference type="NCBI Taxonomy" id="1262470"/>
    <lineage>
        <taxon>Bacteria</taxon>
        <taxon>Pseudomonadati</taxon>
        <taxon>Pseudomonadota</taxon>
        <taxon>Betaproteobacteria</taxon>
        <taxon>Burkholderiales</taxon>
        <taxon>Oxalobacteraceae</taxon>
        <taxon>Herbaspirillum</taxon>
    </lineage>
</organism>
<dbReference type="InterPro" id="IPR035906">
    <property type="entry name" value="MetI-like_sf"/>
</dbReference>
<evidence type="ECO:0000256" key="3">
    <source>
        <dbReference type="ARBA" id="ARBA00022475"/>
    </source>
</evidence>
<keyword evidence="2 7" id="KW-0813">Transport</keyword>
<feature type="transmembrane region" description="Helical" evidence="7">
    <location>
        <begin position="185"/>
        <end position="215"/>
    </location>
</feature>
<protein>
    <submittedName>
        <fullName evidence="9">ABC transporter permease</fullName>
    </submittedName>
</protein>
<feature type="transmembrane region" description="Helical" evidence="7">
    <location>
        <begin position="117"/>
        <end position="139"/>
    </location>
</feature>
<dbReference type="RefSeq" id="WP_053195037.1">
    <property type="nucleotide sequence ID" value="NZ_CP011409.1"/>
</dbReference>
<keyword evidence="4 7" id="KW-0812">Transmembrane</keyword>
<dbReference type="InterPro" id="IPR000515">
    <property type="entry name" value="MetI-like"/>
</dbReference>
<feature type="transmembrane region" description="Helical" evidence="7">
    <location>
        <begin position="145"/>
        <end position="164"/>
    </location>
</feature>
<dbReference type="PANTHER" id="PTHR30151">
    <property type="entry name" value="ALKANE SULFONATE ABC TRANSPORTER-RELATED, MEMBRANE SUBUNIT"/>
    <property type="match status" value="1"/>
</dbReference>
<dbReference type="Proteomes" id="UP000063429">
    <property type="component" value="Chromosome"/>
</dbReference>
<feature type="transmembrane region" description="Helical" evidence="7">
    <location>
        <begin position="239"/>
        <end position="262"/>
    </location>
</feature>
<dbReference type="EMBL" id="CP011409">
    <property type="protein sequence ID" value="AKZ61532.1"/>
    <property type="molecule type" value="Genomic_DNA"/>
</dbReference>
<keyword evidence="5 7" id="KW-1133">Transmembrane helix</keyword>
<feature type="transmembrane region" description="Helical" evidence="7">
    <location>
        <begin position="79"/>
        <end position="105"/>
    </location>
</feature>
<accession>A0ABN4HTT4</accession>
<dbReference type="Pfam" id="PF00528">
    <property type="entry name" value="BPD_transp_1"/>
    <property type="match status" value="1"/>
</dbReference>
<keyword evidence="3" id="KW-1003">Cell membrane</keyword>
<dbReference type="PROSITE" id="PS50928">
    <property type="entry name" value="ABC_TM1"/>
    <property type="match status" value="1"/>
</dbReference>
<proteinExistence type="inferred from homology"/>
<dbReference type="CDD" id="cd06261">
    <property type="entry name" value="TM_PBP2"/>
    <property type="match status" value="1"/>
</dbReference>
<dbReference type="Gene3D" id="1.10.3720.10">
    <property type="entry name" value="MetI-like"/>
    <property type="match status" value="1"/>
</dbReference>
<feature type="transmembrane region" description="Helical" evidence="7">
    <location>
        <begin position="32"/>
        <end position="59"/>
    </location>
</feature>
<keyword evidence="6 7" id="KW-0472">Membrane</keyword>
<dbReference type="SUPFAM" id="SSF161098">
    <property type="entry name" value="MetI-like"/>
    <property type="match status" value="1"/>
</dbReference>
<evidence type="ECO:0000256" key="7">
    <source>
        <dbReference type="RuleBase" id="RU363032"/>
    </source>
</evidence>
<reference evidence="10" key="1">
    <citation type="journal article" date="2015" name="Genome Announc.">
        <title>Complete Genome Sequence of Herbaspirillum hiltneri N3 (DSM 17495), Isolated from Surface-Sterilized Wheat Roots.</title>
        <authorList>
            <person name="Guizelini D."/>
            <person name="Saizaki P.M."/>
            <person name="Coimbra N.A."/>
            <person name="Weiss V.A."/>
            <person name="Faoro H."/>
            <person name="Sfeir M.Z."/>
            <person name="Baura V.A."/>
            <person name="Monteiro R.A."/>
            <person name="Chubatsu L.S."/>
            <person name="Souza E.M."/>
            <person name="Cruz L.M."/>
            <person name="Pedrosa F.O."/>
            <person name="Raittz R.T."/>
            <person name="Marchaukoski J.N."/>
            <person name="Steffens M.B."/>
        </authorList>
    </citation>
    <scope>NUCLEOTIDE SEQUENCE [LARGE SCALE GENOMIC DNA]</scope>
    <source>
        <strain evidence="10">N3</strain>
    </source>
</reference>
<gene>
    <name evidence="9" type="ORF">F506_01560</name>
</gene>
<comment type="similarity">
    <text evidence="7">Belongs to the binding-protein-dependent transport system permease family.</text>
</comment>
<evidence type="ECO:0000256" key="1">
    <source>
        <dbReference type="ARBA" id="ARBA00004651"/>
    </source>
</evidence>
<evidence type="ECO:0000256" key="4">
    <source>
        <dbReference type="ARBA" id="ARBA00022692"/>
    </source>
</evidence>
<keyword evidence="10" id="KW-1185">Reference proteome</keyword>
<evidence type="ECO:0000259" key="8">
    <source>
        <dbReference type="PROSITE" id="PS50928"/>
    </source>
</evidence>
<evidence type="ECO:0000256" key="6">
    <source>
        <dbReference type="ARBA" id="ARBA00023136"/>
    </source>
</evidence>
<name>A0ABN4HTT4_9BURK</name>
<evidence type="ECO:0000256" key="5">
    <source>
        <dbReference type="ARBA" id="ARBA00022989"/>
    </source>
</evidence>
<sequence>MESVHNNPAAPNVTPASTSFSLRRTLRARPELLLIPTVFVAVVAVWEAIIRFFEIPIYIMPAPSNIALALVNTGYLDNALYTLGEAMLGFLLAALFGIVLGGLIAQFPLAEKTLYPYLIAIQTTPKVAVAPLFIMWFGFGMTSKVIIAATIAFFPILVNVISGLRSTDPARLELMRSLRATRWQIFTMVRLPGALPMIFAGLNIAIIFSILGAIVGEFLGSRKGLGNAIMQMNVNLDTAGVFATLFVLSAIGVCLHVLMSFLQRKALFWADSSRIPTV</sequence>
<evidence type="ECO:0000313" key="10">
    <source>
        <dbReference type="Proteomes" id="UP000063429"/>
    </source>
</evidence>